<comment type="caution">
    <text evidence="2">The sequence shown here is derived from an EMBL/GenBank/DDBJ whole genome shotgun (WGS) entry which is preliminary data.</text>
</comment>
<reference evidence="2 3" key="1">
    <citation type="submission" date="2024-09" db="EMBL/GenBank/DDBJ databases">
        <title>Floridaenema gen nov. (Aerosakkonemataceae, Aerosakkonematales ord. nov., Cyanobacteria) from benthic tropical and subtropical fresh waters, with the description of four new species.</title>
        <authorList>
            <person name="Moretto J.A."/>
            <person name="Berthold D.E."/>
            <person name="Lefler F.W."/>
            <person name="Huang I.-S."/>
            <person name="Laughinghouse H. IV."/>
        </authorList>
    </citation>
    <scope>NUCLEOTIDE SEQUENCE [LARGE SCALE GENOMIC DNA]</scope>
    <source>
        <strain evidence="2 3">BLCC-F154</strain>
    </source>
</reference>
<name>A0ABV4Y5E7_9CYAN</name>
<accession>A0ABV4Y5E7</accession>
<evidence type="ECO:0000313" key="2">
    <source>
        <dbReference type="EMBL" id="MFB2933728.1"/>
    </source>
</evidence>
<dbReference type="RefSeq" id="WP_413255263.1">
    <property type="nucleotide sequence ID" value="NZ_JBHFNS010000010.1"/>
</dbReference>
<dbReference type="Proteomes" id="UP001576776">
    <property type="component" value="Unassembled WGS sequence"/>
</dbReference>
<evidence type="ECO:0000313" key="3">
    <source>
        <dbReference type="Proteomes" id="UP001576776"/>
    </source>
</evidence>
<feature type="region of interest" description="Disordered" evidence="1">
    <location>
        <begin position="44"/>
        <end position="76"/>
    </location>
</feature>
<dbReference type="EMBL" id="JBHFNS010000010">
    <property type="protein sequence ID" value="MFB2933728.1"/>
    <property type="molecule type" value="Genomic_DNA"/>
</dbReference>
<proteinExistence type="predicted"/>
<feature type="compositionally biased region" description="Basic and acidic residues" evidence="1">
    <location>
        <begin position="64"/>
        <end position="76"/>
    </location>
</feature>
<sequence length="76" mass="8439">MKLVLIVLEIIILSGFTVSYANHKLQNMGKHYIEQSGFSMLAEAVPEDNGSPDTRGKGKGRGGRFQEDRNKQIKSC</sequence>
<organism evidence="2 3">
    <name type="scientific">Floridaenema fluviatile BLCC-F154</name>
    <dbReference type="NCBI Taxonomy" id="3153640"/>
    <lineage>
        <taxon>Bacteria</taxon>
        <taxon>Bacillati</taxon>
        <taxon>Cyanobacteriota</taxon>
        <taxon>Cyanophyceae</taxon>
        <taxon>Oscillatoriophycideae</taxon>
        <taxon>Aerosakkonematales</taxon>
        <taxon>Aerosakkonemataceae</taxon>
        <taxon>Floridanema</taxon>
        <taxon>Floridanema fluviatile</taxon>
    </lineage>
</organism>
<gene>
    <name evidence="2" type="ORF">ACE1B6_00460</name>
</gene>
<evidence type="ECO:0000256" key="1">
    <source>
        <dbReference type="SAM" id="MobiDB-lite"/>
    </source>
</evidence>
<protein>
    <submittedName>
        <fullName evidence="2">Uncharacterized protein</fullName>
    </submittedName>
</protein>
<keyword evidence="3" id="KW-1185">Reference proteome</keyword>